<accession>A0A9W6I9R5</accession>
<protein>
    <submittedName>
        <fullName evidence="1">Uncharacterized protein</fullName>
    </submittedName>
</protein>
<dbReference type="AlphaFoldDB" id="A0A9W6I9R5"/>
<sequence>MTAILVLLSPLFALAVWAAVFDWKQRRRRVSVNERNIGSAVWRTRRRVEAHGGYPSSPIDMGVMGGF</sequence>
<name>A0A9W6I9R5_9ACTN</name>
<keyword evidence="2" id="KW-1185">Reference proteome</keyword>
<gene>
    <name evidence="1" type="ORF">GCM10017600_71500</name>
</gene>
<proteinExistence type="predicted"/>
<reference evidence="1" key="1">
    <citation type="journal article" date="2014" name="Int. J. Syst. Evol. Microbiol.">
        <title>Complete genome sequence of Corynebacterium casei LMG S-19264T (=DSM 44701T), isolated from a smear-ripened cheese.</title>
        <authorList>
            <consortium name="US DOE Joint Genome Institute (JGI-PGF)"/>
            <person name="Walter F."/>
            <person name="Albersmeier A."/>
            <person name="Kalinowski J."/>
            <person name="Ruckert C."/>
        </authorList>
    </citation>
    <scope>NUCLEOTIDE SEQUENCE</scope>
    <source>
        <strain evidence="1">VKM Ac-2007</strain>
    </source>
</reference>
<dbReference type="EMBL" id="BSEV01000025">
    <property type="protein sequence ID" value="GLK13739.1"/>
    <property type="molecule type" value="Genomic_DNA"/>
</dbReference>
<comment type="caution">
    <text evidence="1">The sequence shown here is derived from an EMBL/GenBank/DDBJ whole genome shotgun (WGS) entry which is preliminary data.</text>
</comment>
<evidence type="ECO:0000313" key="1">
    <source>
        <dbReference type="EMBL" id="GLK13739.1"/>
    </source>
</evidence>
<evidence type="ECO:0000313" key="2">
    <source>
        <dbReference type="Proteomes" id="UP001143474"/>
    </source>
</evidence>
<organism evidence="1 2">
    <name type="scientific">Streptosporangium carneum</name>
    <dbReference type="NCBI Taxonomy" id="47481"/>
    <lineage>
        <taxon>Bacteria</taxon>
        <taxon>Bacillati</taxon>
        <taxon>Actinomycetota</taxon>
        <taxon>Actinomycetes</taxon>
        <taxon>Streptosporangiales</taxon>
        <taxon>Streptosporangiaceae</taxon>
        <taxon>Streptosporangium</taxon>
    </lineage>
</organism>
<dbReference type="Proteomes" id="UP001143474">
    <property type="component" value="Unassembled WGS sequence"/>
</dbReference>
<reference evidence="1" key="2">
    <citation type="submission" date="2023-01" db="EMBL/GenBank/DDBJ databases">
        <authorList>
            <person name="Sun Q."/>
            <person name="Evtushenko L."/>
        </authorList>
    </citation>
    <scope>NUCLEOTIDE SEQUENCE</scope>
    <source>
        <strain evidence="1">VKM Ac-2007</strain>
    </source>
</reference>